<dbReference type="GO" id="GO:0008983">
    <property type="term" value="F:protein-glutamate O-methyltransferase activity"/>
    <property type="evidence" value="ECO:0007669"/>
    <property type="project" value="UniProtKB-EC"/>
</dbReference>
<dbReference type="InterPro" id="IPR029063">
    <property type="entry name" value="SAM-dependent_MTases_sf"/>
</dbReference>
<dbReference type="STRING" id="1307839.L21SP5_01758"/>
<organism evidence="2 3">
    <name type="scientific">Salinivirga cyanobacteriivorans</name>
    <dbReference type="NCBI Taxonomy" id="1307839"/>
    <lineage>
        <taxon>Bacteria</taxon>
        <taxon>Pseudomonadati</taxon>
        <taxon>Bacteroidota</taxon>
        <taxon>Bacteroidia</taxon>
        <taxon>Bacteroidales</taxon>
        <taxon>Salinivirgaceae</taxon>
        <taxon>Salinivirga</taxon>
    </lineage>
</organism>
<dbReference type="AlphaFoldDB" id="A0A0S2HZA9"/>
<evidence type="ECO:0000313" key="3">
    <source>
        <dbReference type="Proteomes" id="UP000064893"/>
    </source>
</evidence>
<dbReference type="PANTHER" id="PTHR24422">
    <property type="entry name" value="CHEMOTAXIS PROTEIN METHYLTRANSFERASE"/>
    <property type="match status" value="1"/>
</dbReference>
<dbReference type="PATRIC" id="fig|1307839.3.peg.1862"/>
<dbReference type="InterPro" id="IPR022642">
    <property type="entry name" value="CheR_C"/>
</dbReference>
<evidence type="ECO:0000259" key="1">
    <source>
        <dbReference type="PROSITE" id="PS50123"/>
    </source>
</evidence>
<dbReference type="InterPro" id="IPR000780">
    <property type="entry name" value="CheR_MeTrfase"/>
</dbReference>
<gene>
    <name evidence="2" type="primary">cheR_2</name>
    <name evidence="2" type="ORF">L21SP5_01758</name>
</gene>
<dbReference type="Gene3D" id="3.40.50.150">
    <property type="entry name" value="Vaccinia Virus protein VP39"/>
    <property type="match status" value="1"/>
</dbReference>
<accession>A0A0S2HZA9</accession>
<dbReference type="EC" id="2.1.1.80" evidence="2"/>
<dbReference type="EMBL" id="CP013118">
    <property type="protein sequence ID" value="ALO15400.1"/>
    <property type="molecule type" value="Genomic_DNA"/>
</dbReference>
<name>A0A0S2HZA9_9BACT</name>
<keyword evidence="2" id="KW-0489">Methyltransferase</keyword>
<feature type="domain" description="CheR-type methyltransferase" evidence="1">
    <location>
        <begin position="1"/>
        <end position="280"/>
    </location>
</feature>
<dbReference type="KEGG" id="blq:L21SP5_01758"/>
<keyword evidence="3" id="KW-1185">Reference proteome</keyword>
<dbReference type="PRINTS" id="PR00996">
    <property type="entry name" value="CHERMTFRASE"/>
</dbReference>
<dbReference type="Pfam" id="PF01739">
    <property type="entry name" value="CheR"/>
    <property type="match status" value="1"/>
</dbReference>
<dbReference type="PROSITE" id="PS50123">
    <property type="entry name" value="CHER"/>
    <property type="match status" value="1"/>
</dbReference>
<dbReference type="Proteomes" id="UP000064893">
    <property type="component" value="Chromosome"/>
</dbReference>
<evidence type="ECO:0000313" key="2">
    <source>
        <dbReference type="EMBL" id="ALO15400.1"/>
    </source>
</evidence>
<keyword evidence="2" id="KW-0808">Transferase</keyword>
<dbReference type="PANTHER" id="PTHR24422:SF8">
    <property type="entry name" value="CHEMOTAXIS PROTEIN"/>
    <property type="match status" value="1"/>
</dbReference>
<sequence>MVSVEDVNRFIDAIKSVSTYDFSDYSERSFKRRIDKVLNDNRMDINGVINKLSKDKNFLENVIKDITVNTTELFRDPELWITLKYRILPKFRKNKSIFIWHAGCSSGQEIYSMLILLAELDLFEKAKVFATDINTDMLERAKEGEYRYRFNLQYLDNFDKVIKENPYNYEDVKDVPYEKYFDIDKTQDSIKMKKFLRDKTVFRKHDLVHDKNIFYSKFDLIFCRNVIIYFNNNLQNKVIELFSNNLYRDGYLVLGAHESILGPVSNNFERTKGVYKKKAY</sequence>
<dbReference type="SUPFAM" id="SSF53335">
    <property type="entry name" value="S-adenosyl-L-methionine-dependent methyltransferases"/>
    <property type="match status" value="1"/>
</dbReference>
<protein>
    <submittedName>
        <fullName evidence="2">Chemotaxis protein methyltransferase</fullName>
        <ecNumber evidence="2">2.1.1.80</ecNumber>
    </submittedName>
</protein>
<dbReference type="InterPro" id="IPR050903">
    <property type="entry name" value="Bact_Chemotaxis_MeTrfase"/>
</dbReference>
<dbReference type="GO" id="GO:0032259">
    <property type="term" value="P:methylation"/>
    <property type="evidence" value="ECO:0007669"/>
    <property type="project" value="UniProtKB-KW"/>
</dbReference>
<reference evidence="2 3" key="1">
    <citation type="submission" date="2015-11" db="EMBL/GenBank/DDBJ databases">
        <title>Description and complete genome sequence of a novel strain predominating in hypersaline microbial mats and representing a new family of the Bacteriodetes phylum.</title>
        <authorList>
            <person name="Spring S."/>
            <person name="Bunk B."/>
            <person name="Sproer C."/>
            <person name="Klenk H.-P."/>
        </authorList>
    </citation>
    <scope>NUCLEOTIDE SEQUENCE [LARGE SCALE GENOMIC DNA]</scope>
    <source>
        <strain evidence="2 3">L21-Spi-D4</strain>
    </source>
</reference>
<dbReference type="SMART" id="SM00138">
    <property type="entry name" value="MeTrc"/>
    <property type="match status" value="1"/>
</dbReference>
<dbReference type="RefSeq" id="WP_057952865.1">
    <property type="nucleotide sequence ID" value="NZ_CP013118.1"/>
</dbReference>
<dbReference type="OrthoDB" id="9816309at2"/>
<proteinExistence type="predicted"/>